<dbReference type="GO" id="GO:0003700">
    <property type="term" value="F:DNA-binding transcription factor activity"/>
    <property type="evidence" value="ECO:0007669"/>
    <property type="project" value="InterPro"/>
</dbReference>
<dbReference type="AlphaFoldDB" id="A0A7Y6IH03"/>
<dbReference type="PANTHER" id="PTHR43132">
    <property type="entry name" value="ARSENICAL RESISTANCE OPERON REPRESSOR ARSR-RELATED"/>
    <property type="match status" value="1"/>
</dbReference>
<dbReference type="Proteomes" id="UP000586042">
    <property type="component" value="Unassembled WGS sequence"/>
</dbReference>
<dbReference type="Pfam" id="PF01022">
    <property type="entry name" value="HTH_5"/>
    <property type="match status" value="1"/>
</dbReference>
<dbReference type="Gene3D" id="1.10.10.10">
    <property type="entry name" value="Winged helix-like DNA-binding domain superfamily/Winged helix DNA-binding domain"/>
    <property type="match status" value="1"/>
</dbReference>
<gene>
    <name evidence="5" type="ORF">HTZ77_42000</name>
</gene>
<protein>
    <submittedName>
        <fullName evidence="5">Helix-turn-helix transcriptional regulator</fullName>
    </submittedName>
</protein>
<dbReference type="PANTHER" id="PTHR43132:SF8">
    <property type="entry name" value="HTH-TYPE TRANSCRIPTIONAL REGULATOR KMTR"/>
    <property type="match status" value="1"/>
</dbReference>
<dbReference type="CDD" id="cd00090">
    <property type="entry name" value="HTH_ARSR"/>
    <property type="match status" value="1"/>
</dbReference>
<evidence type="ECO:0000313" key="5">
    <source>
        <dbReference type="EMBL" id="NUW37926.1"/>
    </source>
</evidence>
<dbReference type="InterPro" id="IPR011991">
    <property type="entry name" value="ArsR-like_HTH"/>
</dbReference>
<keyword evidence="1" id="KW-0805">Transcription regulation</keyword>
<dbReference type="RefSeq" id="WP_175595368.1">
    <property type="nucleotide sequence ID" value="NZ_JABWGN010000024.1"/>
</dbReference>
<dbReference type="SUPFAM" id="SSF46785">
    <property type="entry name" value="Winged helix' DNA-binding domain"/>
    <property type="match status" value="1"/>
</dbReference>
<dbReference type="PROSITE" id="PS50987">
    <property type="entry name" value="HTH_ARSR_2"/>
    <property type="match status" value="1"/>
</dbReference>
<evidence type="ECO:0000259" key="4">
    <source>
        <dbReference type="PROSITE" id="PS50987"/>
    </source>
</evidence>
<keyword evidence="3" id="KW-0804">Transcription</keyword>
<dbReference type="InterPro" id="IPR051011">
    <property type="entry name" value="Metal_resp_trans_reg"/>
</dbReference>
<comment type="caution">
    <text evidence="5">The sequence shown here is derived from an EMBL/GenBank/DDBJ whole genome shotgun (WGS) entry which is preliminary data.</text>
</comment>
<dbReference type="InterPro" id="IPR036388">
    <property type="entry name" value="WH-like_DNA-bd_sf"/>
</dbReference>
<sequence length="316" mass="33580">MALRMPLSGAEAAKLRFGVSPLAETVLAVRMLCGTVRHPVYERWARAARPLLAREKELPLLARVVSGCLPSFLFPVPGTRQPAVADELDRLRATPAAYVEAELAAARVALPGDGLCGRLADALARCHDRLVAPQWDRMRAVLDADIAEQGVRLTNGGIAGLLGVLHDDVAWRDGELLVRGPCPADTMTLHGHGLVLSPTVFGWPRVIVDRSPLGAGCVRYPARGVGHLWEASSSLPEGLAAVLGRTRTALIEALEEPLSTGRLAVMLGITPGAVSQHLGALRRAGLVVTRREGRTAEHLRTERAAALIGGRPAKSA</sequence>
<feature type="domain" description="HTH arsR-type" evidence="4">
    <location>
        <begin position="228"/>
        <end position="316"/>
    </location>
</feature>
<evidence type="ECO:0000256" key="3">
    <source>
        <dbReference type="ARBA" id="ARBA00023163"/>
    </source>
</evidence>
<organism evidence="5 6">
    <name type="scientific">Nonomuraea montanisoli</name>
    <dbReference type="NCBI Taxonomy" id="2741721"/>
    <lineage>
        <taxon>Bacteria</taxon>
        <taxon>Bacillati</taxon>
        <taxon>Actinomycetota</taxon>
        <taxon>Actinomycetes</taxon>
        <taxon>Streptosporangiales</taxon>
        <taxon>Streptosporangiaceae</taxon>
        <taxon>Nonomuraea</taxon>
    </lineage>
</organism>
<reference evidence="5 6" key="1">
    <citation type="submission" date="2020-06" db="EMBL/GenBank/DDBJ databases">
        <title>Nonomuraea sp. SMC257, a novel actinomycete isolated from soil.</title>
        <authorList>
            <person name="Chanama M."/>
        </authorList>
    </citation>
    <scope>NUCLEOTIDE SEQUENCE [LARGE SCALE GENOMIC DNA]</scope>
    <source>
        <strain evidence="5 6">SMC257</strain>
    </source>
</reference>
<dbReference type="GO" id="GO:0003677">
    <property type="term" value="F:DNA binding"/>
    <property type="evidence" value="ECO:0007669"/>
    <property type="project" value="UniProtKB-KW"/>
</dbReference>
<name>A0A7Y6IH03_9ACTN</name>
<evidence type="ECO:0000256" key="1">
    <source>
        <dbReference type="ARBA" id="ARBA00023015"/>
    </source>
</evidence>
<keyword evidence="6" id="KW-1185">Reference proteome</keyword>
<evidence type="ECO:0000313" key="6">
    <source>
        <dbReference type="Proteomes" id="UP000586042"/>
    </source>
</evidence>
<dbReference type="Pfam" id="PF19361">
    <property type="entry name" value="DUF5937"/>
    <property type="match status" value="1"/>
</dbReference>
<dbReference type="SMART" id="SM00418">
    <property type="entry name" value="HTH_ARSR"/>
    <property type="match status" value="1"/>
</dbReference>
<dbReference type="InterPro" id="IPR001845">
    <property type="entry name" value="HTH_ArsR_DNA-bd_dom"/>
</dbReference>
<dbReference type="InterPro" id="IPR036390">
    <property type="entry name" value="WH_DNA-bd_sf"/>
</dbReference>
<keyword evidence="2" id="KW-0238">DNA-binding</keyword>
<dbReference type="InterPro" id="IPR045981">
    <property type="entry name" value="DUF5937"/>
</dbReference>
<dbReference type="EMBL" id="JABWGN010000024">
    <property type="protein sequence ID" value="NUW37926.1"/>
    <property type="molecule type" value="Genomic_DNA"/>
</dbReference>
<accession>A0A7Y6IH03</accession>
<evidence type="ECO:0000256" key="2">
    <source>
        <dbReference type="ARBA" id="ARBA00023125"/>
    </source>
</evidence>
<proteinExistence type="predicted"/>